<feature type="transmembrane region" description="Helical" evidence="1">
    <location>
        <begin position="128"/>
        <end position="152"/>
    </location>
</feature>
<keyword evidence="3" id="KW-1185">Reference proteome</keyword>
<feature type="transmembrane region" description="Helical" evidence="1">
    <location>
        <begin position="74"/>
        <end position="95"/>
    </location>
</feature>
<feature type="transmembrane region" description="Helical" evidence="1">
    <location>
        <begin position="158"/>
        <end position="179"/>
    </location>
</feature>
<keyword evidence="1" id="KW-1133">Transmembrane helix</keyword>
<feature type="transmembrane region" description="Helical" evidence="1">
    <location>
        <begin position="101"/>
        <end position="121"/>
    </location>
</feature>
<gene>
    <name evidence="2" type="ORF">SAMN05660657_04936</name>
</gene>
<keyword evidence="1" id="KW-0472">Membrane</keyword>
<feature type="transmembrane region" description="Helical" evidence="1">
    <location>
        <begin position="12"/>
        <end position="31"/>
    </location>
</feature>
<reference evidence="3" key="1">
    <citation type="submission" date="2016-10" db="EMBL/GenBank/DDBJ databases">
        <authorList>
            <person name="Varghese N."/>
            <person name="Submissions S."/>
        </authorList>
    </citation>
    <scope>NUCLEOTIDE SEQUENCE [LARGE SCALE GENOMIC DNA]</scope>
    <source>
        <strain evidence="3">DSM 46136</strain>
    </source>
</reference>
<dbReference type="STRING" id="1296565.SAMN05660657_04936"/>
<dbReference type="AlphaFoldDB" id="A0A1I7CVD6"/>
<evidence type="ECO:0000256" key="1">
    <source>
        <dbReference type="SAM" id="Phobius"/>
    </source>
</evidence>
<organism evidence="2 3">
    <name type="scientific">Geodermatophilus amargosae</name>
    <dbReference type="NCBI Taxonomy" id="1296565"/>
    <lineage>
        <taxon>Bacteria</taxon>
        <taxon>Bacillati</taxon>
        <taxon>Actinomycetota</taxon>
        <taxon>Actinomycetes</taxon>
        <taxon>Geodermatophilales</taxon>
        <taxon>Geodermatophilaceae</taxon>
        <taxon>Geodermatophilus</taxon>
    </lineage>
</organism>
<dbReference type="OrthoDB" id="5191833at2"/>
<dbReference type="EMBL" id="FPBA01000027">
    <property type="protein sequence ID" value="SFU03425.1"/>
    <property type="molecule type" value="Genomic_DNA"/>
</dbReference>
<evidence type="ECO:0000313" key="2">
    <source>
        <dbReference type="EMBL" id="SFU03425.1"/>
    </source>
</evidence>
<proteinExistence type="predicted"/>
<dbReference type="RefSeq" id="WP_093583786.1">
    <property type="nucleotide sequence ID" value="NZ_FPBA01000027.1"/>
</dbReference>
<evidence type="ECO:0000313" key="3">
    <source>
        <dbReference type="Proteomes" id="UP000199546"/>
    </source>
</evidence>
<feature type="transmembrane region" description="Helical" evidence="1">
    <location>
        <begin position="43"/>
        <end position="62"/>
    </location>
</feature>
<keyword evidence="1" id="KW-0812">Transmembrane</keyword>
<name>A0A1I7CVD6_9ACTN</name>
<protein>
    <submittedName>
        <fullName evidence="2">Uncharacterized protein</fullName>
    </submittedName>
</protein>
<accession>A0A1I7CVD6</accession>
<dbReference type="Proteomes" id="UP000199546">
    <property type="component" value="Unassembled WGS sequence"/>
</dbReference>
<sequence length="198" mass="20110">MTIFGSSPMSRVRAWLIWTAGFLAFPIAGLAGNAVAGRVDDPIAALLGGAVAGAVLGAGQTLASRGRLDIRTWVPATAIGMGVGLLLGAVTVGYRTSLADLALMGAVTGLVLGPAQALALPRATRLRWLWAAAMPALWALGWSATTLGGIVVDNQFTVFGAYGAITFSALSGLLLLPLLPTHRAAHSAADPTPSEARA</sequence>